<dbReference type="EMBL" id="UOFV01000061">
    <property type="protein sequence ID" value="VAW95561.1"/>
    <property type="molecule type" value="Genomic_DNA"/>
</dbReference>
<name>A0A3B0ZV00_9ZZZZ</name>
<protein>
    <submittedName>
        <fullName evidence="1">Uncharacterized protein</fullName>
    </submittedName>
</protein>
<sequence>MNIIKKHATLVAIGSLLLSTTVLANPPKPNVFDGGNKWHITGYFDSTSNHAQAATQEICFLPYSVVGTSIQGVWYSTSFPDWNGRYYQEGDEVKMTGDFAKDVGHDHMTLVHTTYDVPGRVRGMAFKDWTEWREDGKFGRIIGWGNATMVRAGRCAYPKFSNNKAALENEAQKLSSSLPERLTAKGEIAQSPGQPDLEALDTYLQRAGVQ</sequence>
<evidence type="ECO:0000313" key="1">
    <source>
        <dbReference type="EMBL" id="VAW95561.1"/>
    </source>
</evidence>
<reference evidence="1" key="1">
    <citation type="submission" date="2018-06" db="EMBL/GenBank/DDBJ databases">
        <authorList>
            <person name="Zhirakovskaya E."/>
        </authorList>
    </citation>
    <scope>NUCLEOTIDE SEQUENCE</scope>
</reference>
<gene>
    <name evidence="1" type="ORF">MNBD_GAMMA19-7</name>
</gene>
<proteinExistence type="predicted"/>
<dbReference type="AlphaFoldDB" id="A0A3B0ZV00"/>
<accession>A0A3B0ZV00</accession>
<organism evidence="1">
    <name type="scientific">hydrothermal vent metagenome</name>
    <dbReference type="NCBI Taxonomy" id="652676"/>
    <lineage>
        <taxon>unclassified sequences</taxon>
        <taxon>metagenomes</taxon>
        <taxon>ecological metagenomes</taxon>
    </lineage>
</organism>